<dbReference type="Gene3D" id="1.20.1260.100">
    <property type="entry name" value="TspO/MBR protein"/>
    <property type="match status" value="1"/>
</dbReference>
<dbReference type="AlphaFoldDB" id="A0A0E1EGK3"/>
<feature type="transmembrane region" description="Helical" evidence="1">
    <location>
        <begin position="50"/>
        <end position="72"/>
    </location>
</feature>
<dbReference type="GO" id="GO:0016020">
    <property type="term" value="C:membrane"/>
    <property type="evidence" value="ECO:0007669"/>
    <property type="project" value="UniProtKB-SubCell"/>
</dbReference>
<reference evidence="4 7" key="3">
    <citation type="journal article" date="2018" name="Emerg. Microbes Infect.">
        <title>Phenotypic and molecular analysis of nontypeable Group B streptococci: identification of cps2a and hybrid cps2a/cps5 Group B streptococcal capsule gene clusters.</title>
        <authorList>
            <person name="Alhhazmi A."/>
            <person name="Tyrrell G.J."/>
        </authorList>
    </citation>
    <scope>NUCLEOTIDE SEQUENCE [LARGE SCALE GENOMIC DNA]</scope>
    <source>
        <strain evidence="4 7">PLGBS17</strain>
    </source>
</reference>
<keyword evidence="1" id="KW-1133">Transmembrane helix</keyword>
<proteinExistence type="predicted"/>
<dbReference type="PANTHER" id="PTHR33802:SF1">
    <property type="entry name" value="XK-RELATED PROTEIN"/>
    <property type="match status" value="1"/>
</dbReference>
<evidence type="ECO:0000313" key="2">
    <source>
        <dbReference type="EMBL" id="KLJ28325.1"/>
    </source>
</evidence>
<dbReference type="Proteomes" id="UP000093122">
    <property type="component" value="Unassembled WGS sequence"/>
</dbReference>
<evidence type="ECO:0000256" key="1">
    <source>
        <dbReference type="SAM" id="Phobius"/>
    </source>
</evidence>
<sequence>MIRHSFKSKVLLLVFILTIIVNYLSATGFLTGNSQKSLSDRYQTLLTPAPLAFSIWSVIYLLTFLVILRAIFSKSQSYQDNFASIFPYFLGLLLVNNIWTVFFTSNLIGLSTIIIFAYCILLVIIIKILSKNKSKLLLRITFGIHAGWLLVASLVNLAVYLVKIDFNYPLPKVYIAIIALIFITVLSLYLARVLQNAYLILSVFWAWLMVFKAHLEGNFQHLYFSIQILSLIAAIILGVSFFIIGYYNVKERYKQKNTSPYSRVL</sequence>
<accession>A0A0E1EGK3</accession>
<dbReference type="Proteomes" id="UP000256718">
    <property type="component" value="Unassembled WGS sequence"/>
</dbReference>
<reference evidence="2 5" key="1">
    <citation type="journal article" date="2015" name="PLoS ONE">
        <title>Genomic analysis reveals the molecular basis for capsule loss in the group B streptococcus population.</title>
        <authorList>
            <consortium name="DEVANI Consortium"/>
            <person name="Rosini R."/>
            <person name="Campisi E."/>
            <person name="De Chiara M."/>
            <person name="Tettelin H."/>
            <person name="Rinaudo D."/>
            <person name="Toniolo C."/>
            <person name="Metruccio M."/>
            <person name="Guidotti S."/>
            <person name="Sorensen U.B."/>
            <person name="Kilian M."/>
            <person name="Ramirez M."/>
            <person name="Janulczyk R."/>
            <person name="Donati C."/>
            <person name="Grandi G."/>
            <person name="Margarit I."/>
        </authorList>
    </citation>
    <scope>NUCLEOTIDE SEQUENCE [LARGE SCALE GENOMIC DNA]</scope>
    <source>
        <strain evidence="2 5">ES-PW-063</strain>
    </source>
</reference>
<keyword evidence="1" id="KW-0472">Membrane</keyword>
<dbReference type="EMBL" id="QHGZ01000154">
    <property type="protein sequence ID" value="RDY81613.1"/>
    <property type="molecule type" value="Genomic_DNA"/>
</dbReference>
<dbReference type="KEGG" id="sage:EN72_04465"/>
<evidence type="ECO:0000313" key="4">
    <source>
        <dbReference type="EMBL" id="RDY81613.1"/>
    </source>
</evidence>
<gene>
    <name evidence="3" type="ORF">AX245_05255</name>
    <name evidence="4" type="ORF">C4618_07000</name>
    <name evidence="2" type="ORF">WA45_08600</name>
</gene>
<name>A0A0E1EGK3_STRAG</name>
<evidence type="ECO:0000313" key="3">
    <source>
        <dbReference type="EMBL" id="OCM71228.1"/>
    </source>
</evidence>
<feature type="transmembrane region" description="Helical" evidence="1">
    <location>
        <begin position="198"/>
        <end position="215"/>
    </location>
</feature>
<feature type="transmembrane region" description="Helical" evidence="1">
    <location>
        <begin position="221"/>
        <end position="247"/>
    </location>
</feature>
<comment type="caution">
    <text evidence="3">The sequence shown here is derived from an EMBL/GenBank/DDBJ whole genome shotgun (WGS) entry which is preliminary data.</text>
</comment>
<dbReference type="EMBL" id="LCVB01000032">
    <property type="protein sequence ID" value="KLJ28325.1"/>
    <property type="molecule type" value="Genomic_DNA"/>
</dbReference>
<feature type="transmembrane region" description="Helical" evidence="1">
    <location>
        <begin position="108"/>
        <end position="129"/>
    </location>
</feature>
<protein>
    <submittedName>
        <fullName evidence="2">Membrane protein</fullName>
    </submittedName>
</protein>
<feature type="transmembrane region" description="Helical" evidence="1">
    <location>
        <begin position="173"/>
        <end position="191"/>
    </location>
</feature>
<feature type="transmembrane region" description="Helical" evidence="1">
    <location>
        <begin position="84"/>
        <end position="102"/>
    </location>
</feature>
<dbReference type="PANTHER" id="PTHR33802">
    <property type="entry name" value="SI:CH211-161H7.5-RELATED"/>
    <property type="match status" value="1"/>
</dbReference>
<feature type="transmembrane region" description="Helical" evidence="1">
    <location>
        <begin position="136"/>
        <end position="161"/>
    </location>
</feature>
<dbReference type="Proteomes" id="UP000035174">
    <property type="component" value="Unassembled WGS sequence"/>
</dbReference>
<organism evidence="3 6">
    <name type="scientific">Streptococcus agalactiae</name>
    <dbReference type="NCBI Taxonomy" id="1311"/>
    <lineage>
        <taxon>Bacteria</taxon>
        <taxon>Bacillati</taxon>
        <taxon>Bacillota</taxon>
        <taxon>Bacilli</taxon>
        <taxon>Lactobacillales</taxon>
        <taxon>Streptococcaceae</taxon>
        <taxon>Streptococcus</taxon>
    </lineage>
</organism>
<dbReference type="RefSeq" id="WP_000618024.1">
    <property type="nucleotide sequence ID" value="NZ_AP018935.1"/>
</dbReference>
<evidence type="ECO:0000313" key="6">
    <source>
        <dbReference type="Proteomes" id="UP000093122"/>
    </source>
</evidence>
<dbReference type="EMBL" id="MAWT01000033">
    <property type="protein sequence ID" value="OCM71228.1"/>
    <property type="molecule type" value="Genomic_DNA"/>
</dbReference>
<dbReference type="OMA" id="YVFSIWG"/>
<evidence type="ECO:0000313" key="7">
    <source>
        <dbReference type="Proteomes" id="UP000256718"/>
    </source>
</evidence>
<keyword evidence="1" id="KW-0812">Transmembrane</keyword>
<dbReference type="InterPro" id="IPR038330">
    <property type="entry name" value="TspO/MBR-related_sf"/>
</dbReference>
<evidence type="ECO:0000313" key="5">
    <source>
        <dbReference type="Proteomes" id="UP000035174"/>
    </source>
</evidence>
<reference evidence="3 6" key="2">
    <citation type="journal article" date="2016" name="Sci. Rep.">
        <title>Serotype IV Streptococcus agalactiae ST-452 has arisen from large genomic recombination events between CC23 and the hypervirulent CC17 lineages.</title>
        <authorList>
            <person name="Campisi E."/>
            <person name="Rinaudo C.D."/>
            <person name="Donati C."/>
            <person name="Barucco M."/>
            <person name="Torricelli G."/>
            <person name="Edwards M.S."/>
            <person name="Baker C.J."/>
            <person name="Margarit I."/>
            <person name="Rosini R."/>
        </authorList>
    </citation>
    <scope>NUCLEOTIDE SEQUENCE [LARGE SCALE GENOMIC DNA]</scope>
    <source>
        <strain evidence="3 6">CZ-PW-140</strain>
    </source>
</reference>